<organism evidence="8 9">
    <name type="scientific">Hondaea fermentalgiana</name>
    <dbReference type="NCBI Taxonomy" id="2315210"/>
    <lineage>
        <taxon>Eukaryota</taxon>
        <taxon>Sar</taxon>
        <taxon>Stramenopiles</taxon>
        <taxon>Bigyra</taxon>
        <taxon>Labyrinthulomycetes</taxon>
        <taxon>Thraustochytrida</taxon>
        <taxon>Thraustochytriidae</taxon>
        <taxon>Hondaea</taxon>
    </lineage>
</organism>
<feature type="compositionally biased region" description="Basic residues" evidence="7">
    <location>
        <begin position="1"/>
        <end position="10"/>
    </location>
</feature>
<dbReference type="InterPro" id="IPR036948">
    <property type="entry name" value="Ribosomal_eL21_sf"/>
</dbReference>
<dbReference type="InterPro" id="IPR001147">
    <property type="entry name" value="Ribosomal_eL21"/>
</dbReference>
<proteinExistence type="inferred from homology"/>
<evidence type="ECO:0000313" key="8">
    <source>
        <dbReference type="EMBL" id="GBG28526.1"/>
    </source>
</evidence>
<evidence type="ECO:0000256" key="1">
    <source>
        <dbReference type="ARBA" id="ARBA00004229"/>
    </source>
</evidence>
<dbReference type="GO" id="GO:0005840">
    <property type="term" value="C:ribosome"/>
    <property type="evidence" value="ECO:0007669"/>
    <property type="project" value="UniProtKB-KW"/>
</dbReference>
<reference evidence="8 9" key="1">
    <citation type="submission" date="2017-12" db="EMBL/GenBank/DDBJ databases">
        <title>Sequencing, de novo assembly and annotation of complete genome of a new Thraustochytrid species, strain FCC1311.</title>
        <authorList>
            <person name="Sedici K."/>
            <person name="Godart F."/>
            <person name="Aiese Cigliano R."/>
            <person name="Sanseverino W."/>
            <person name="Barakat M."/>
            <person name="Ortet P."/>
            <person name="Marechal E."/>
            <person name="Cagnac O."/>
            <person name="Amato A."/>
        </authorList>
    </citation>
    <scope>NUCLEOTIDE SEQUENCE [LARGE SCALE GENOMIC DNA]</scope>
</reference>
<dbReference type="InParanoid" id="A0A2R5GC02"/>
<dbReference type="PROSITE" id="PS01171">
    <property type="entry name" value="RIBOSOMAL_L21E"/>
    <property type="match status" value="1"/>
</dbReference>
<dbReference type="AlphaFoldDB" id="A0A2R5GC02"/>
<keyword evidence="6" id="KW-0687">Ribonucleoprotein</keyword>
<evidence type="ECO:0000256" key="6">
    <source>
        <dbReference type="ARBA" id="ARBA00023274"/>
    </source>
</evidence>
<dbReference type="Pfam" id="PF01157">
    <property type="entry name" value="Ribosomal_L21e"/>
    <property type="match status" value="1"/>
</dbReference>
<evidence type="ECO:0000313" key="9">
    <source>
        <dbReference type="Proteomes" id="UP000241890"/>
    </source>
</evidence>
<keyword evidence="4" id="KW-0934">Plastid</keyword>
<sequence length="162" mass="18696">MPHSFGKKARTRDMFSKPFRRNGEPALSKYLITYRVGDIVDIKADSSIHRGMPHKYYHGRTGVVYNVTKSSVGVEVVKPVKHRLIRKRINVRIEHVSPSRSRENFLQRVKENDIASKKAKESGERVVSTKRLPAQPKAGYELEITEDNAPITMRPLKFDYYI</sequence>
<dbReference type="InterPro" id="IPR008991">
    <property type="entry name" value="Translation_prot_SH3-like_sf"/>
</dbReference>
<dbReference type="InterPro" id="IPR018259">
    <property type="entry name" value="Ribosomal_eL21_CS"/>
</dbReference>
<comment type="subcellular location">
    <subcellularLocation>
        <location evidence="1">Plastid</location>
        <location evidence="1">Chloroplast</location>
    </subcellularLocation>
</comment>
<dbReference type="Gene3D" id="2.30.30.70">
    <property type="entry name" value="Ribosomal protein L21"/>
    <property type="match status" value="1"/>
</dbReference>
<dbReference type="GO" id="GO:1990904">
    <property type="term" value="C:ribonucleoprotein complex"/>
    <property type="evidence" value="ECO:0007669"/>
    <property type="project" value="UniProtKB-KW"/>
</dbReference>
<dbReference type="GO" id="GO:0003735">
    <property type="term" value="F:structural constituent of ribosome"/>
    <property type="evidence" value="ECO:0007669"/>
    <property type="project" value="InterPro"/>
</dbReference>
<keyword evidence="9" id="KW-1185">Reference proteome</keyword>
<keyword evidence="3" id="KW-0150">Chloroplast</keyword>
<dbReference type="PANTHER" id="PTHR20981">
    <property type="entry name" value="60S RIBOSOMAL PROTEIN L21"/>
    <property type="match status" value="1"/>
</dbReference>
<accession>A0A2R5GC02</accession>
<dbReference type="EMBL" id="BEYU01000042">
    <property type="protein sequence ID" value="GBG28526.1"/>
    <property type="molecule type" value="Genomic_DNA"/>
</dbReference>
<dbReference type="FunFam" id="2.30.30.70:FF:000001">
    <property type="entry name" value="60S ribosomal protein L21"/>
    <property type="match status" value="1"/>
</dbReference>
<evidence type="ECO:0000256" key="3">
    <source>
        <dbReference type="ARBA" id="ARBA00022528"/>
    </source>
</evidence>
<gene>
    <name evidence="8" type="ORF">FCC1311_047492</name>
</gene>
<evidence type="ECO:0000256" key="5">
    <source>
        <dbReference type="ARBA" id="ARBA00022980"/>
    </source>
</evidence>
<dbReference type="GO" id="GO:0009507">
    <property type="term" value="C:chloroplast"/>
    <property type="evidence" value="ECO:0007669"/>
    <property type="project" value="UniProtKB-SubCell"/>
</dbReference>
<dbReference type="OrthoDB" id="1539250at2759"/>
<evidence type="ECO:0000256" key="4">
    <source>
        <dbReference type="ARBA" id="ARBA00022640"/>
    </source>
</evidence>
<evidence type="ECO:0000256" key="7">
    <source>
        <dbReference type="SAM" id="MobiDB-lite"/>
    </source>
</evidence>
<dbReference type="Proteomes" id="UP000241890">
    <property type="component" value="Unassembled WGS sequence"/>
</dbReference>
<evidence type="ECO:0000256" key="2">
    <source>
        <dbReference type="ARBA" id="ARBA00008427"/>
    </source>
</evidence>
<keyword evidence="5 8" id="KW-0689">Ribosomal protein</keyword>
<dbReference type="FunCoup" id="A0A2R5GC02">
    <property type="interactions" value="374"/>
</dbReference>
<dbReference type="SUPFAM" id="SSF50104">
    <property type="entry name" value="Translation proteins SH3-like domain"/>
    <property type="match status" value="1"/>
</dbReference>
<feature type="region of interest" description="Disordered" evidence="7">
    <location>
        <begin position="1"/>
        <end position="20"/>
    </location>
</feature>
<comment type="caution">
    <text evidence="8">The sequence shown here is derived from an EMBL/GenBank/DDBJ whole genome shotgun (WGS) entry which is preliminary data.</text>
</comment>
<dbReference type="Gene3D" id="6.10.250.3260">
    <property type="match status" value="1"/>
</dbReference>
<comment type="similarity">
    <text evidence="2">Belongs to the eukaryotic ribosomal protein eL21 family.</text>
</comment>
<dbReference type="GO" id="GO:0006412">
    <property type="term" value="P:translation"/>
    <property type="evidence" value="ECO:0007669"/>
    <property type="project" value="InterPro"/>
</dbReference>
<protein>
    <submittedName>
        <fullName evidence="8">60S ribosomal protein L21</fullName>
    </submittedName>
</protein>
<name>A0A2R5GC02_9STRA</name>